<keyword evidence="4" id="KW-0862">Zinc</keyword>
<keyword evidence="3" id="KW-0378">Hydrolase</keyword>
<dbReference type="GO" id="GO:0008270">
    <property type="term" value="F:zinc ion binding"/>
    <property type="evidence" value="ECO:0007669"/>
    <property type="project" value="InterPro"/>
</dbReference>
<dbReference type="GO" id="GO:0004222">
    <property type="term" value="F:metalloendopeptidase activity"/>
    <property type="evidence" value="ECO:0007669"/>
    <property type="project" value="InterPro"/>
</dbReference>
<comment type="caution">
    <text evidence="7">The sequence shown here is derived from an EMBL/GenBank/DDBJ whole genome shotgun (WGS) entry which is preliminary data.</text>
</comment>
<feature type="domain" description="Peptidase M10 metallopeptidase" evidence="6">
    <location>
        <begin position="94"/>
        <end position="225"/>
    </location>
</feature>
<feature type="region of interest" description="Disordered" evidence="5">
    <location>
        <begin position="50"/>
        <end position="82"/>
    </location>
</feature>
<evidence type="ECO:0000259" key="6">
    <source>
        <dbReference type="Pfam" id="PF00413"/>
    </source>
</evidence>
<keyword evidence="1" id="KW-0645">Protease</keyword>
<evidence type="ECO:0000313" key="7">
    <source>
        <dbReference type="EMBL" id="KRN59490.1"/>
    </source>
</evidence>
<gene>
    <name evidence="7" type="ORF">IV45_GL001236</name>
</gene>
<dbReference type="InterPro" id="IPR024079">
    <property type="entry name" value="MetalloPept_cat_dom_sf"/>
</dbReference>
<dbReference type="AlphaFoldDB" id="A0A0R2I2Q7"/>
<evidence type="ECO:0000256" key="4">
    <source>
        <dbReference type="ARBA" id="ARBA00022833"/>
    </source>
</evidence>
<dbReference type="CDD" id="cd04268">
    <property type="entry name" value="ZnMc_MMP_like"/>
    <property type="match status" value="1"/>
</dbReference>
<dbReference type="OrthoDB" id="2148705at2"/>
<evidence type="ECO:0000313" key="8">
    <source>
        <dbReference type="Proteomes" id="UP000050934"/>
    </source>
</evidence>
<dbReference type="GO" id="GO:0006508">
    <property type="term" value="P:proteolysis"/>
    <property type="evidence" value="ECO:0007669"/>
    <property type="project" value="UniProtKB-KW"/>
</dbReference>
<proteinExistence type="predicted"/>
<keyword evidence="8" id="KW-1185">Reference proteome</keyword>
<dbReference type="GO" id="GO:0031012">
    <property type="term" value="C:extracellular matrix"/>
    <property type="evidence" value="ECO:0007669"/>
    <property type="project" value="InterPro"/>
</dbReference>
<dbReference type="STRING" id="396268.IV45_GL001236"/>
<dbReference type="RefSeq" id="WP_057739640.1">
    <property type="nucleotide sequence ID" value="NZ_JQBW01000004.1"/>
</dbReference>
<accession>A0A0R2I2Q7</accession>
<dbReference type="Gene3D" id="3.40.390.10">
    <property type="entry name" value="Collagenase (Catalytic Domain)"/>
    <property type="match status" value="1"/>
</dbReference>
<dbReference type="PATRIC" id="fig|396268.3.peg.1253"/>
<organism evidence="7 8">
    <name type="scientific">Limosilactobacillus secaliphilus</name>
    <dbReference type="NCBI Taxonomy" id="396268"/>
    <lineage>
        <taxon>Bacteria</taxon>
        <taxon>Bacillati</taxon>
        <taxon>Bacillota</taxon>
        <taxon>Bacilli</taxon>
        <taxon>Lactobacillales</taxon>
        <taxon>Lactobacillaceae</taxon>
        <taxon>Limosilactobacillus</taxon>
    </lineage>
</organism>
<reference evidence="7 8" key="1">
    <citation type="journal article" date="2015" name="Genome Announc.">
        <title>Expanding the biotechnology potential of lactobacilli through comparative genomics of 213 strains and associated genera.</title>
        <authorList>
            <person name="Sun Z."/>
            <person name="Harris H.M."/>
            <person name="McCann A."/>
            <person name="Guo C."/>
            <person name="Argimon S."/>
            <person name="Zhang W."/>
            <person name="Yang X."/>
            <person name="Jeffery I.B."/>
            <person name="Cooney J.C."/>
            <person name="Kagawa T.F."/>
            <person name="Liu W."/>
            <person name="Song Y."/>
            <person name="Salvetti E."/>
            <person name="Wrobel A."/>
            <person name="Rasinkangas P."/>
            <person name="Parkhill J."/>
            <person name="Rea M.C."/>
            <person name="O'Sullivan O."/>
            <person name="Ritari J."/>
            <person name="Douillard F.P."/>
            <person name="Paul Ross R."/>
            <person name="Yang R."/>
            <person name="Briner A.E."/>
            <person name="Felis G.E."/>
            <person name="de Vos W.M."/>
            <person name="Barrangou R."/>
            <person name="Klaenhammer T.R."/>
            <person name="Caufield P.W."/>
            <person name="Cui Y."/>
            <person name="Zhang H."/>
            <person name="O'Toole P.W."/>
        </authorList>
    </citation>
    <scope>NUCLEOTIDE SEQUENCE [LARGE SCALE GENOMIC DNA]</scope>
    <source>
        <strain evidence="7 8">DSM 17896</strain>
    </source>
</reference>
<evidence type="ECO:0000256" key="3">
    <source>
        <dbReference type="ARBA" id="ARBA00022801"/>
    </source>
</evidence>
<dbReference type="EMBL" id="JQBW01000004">
    <property type="protein sequence ID" value="KRN59490.1"/>
    <property type="molecule type" value="Genomic_DNA"/>
</dbReference>
<evidence type="ECO:0000256" key="2">
    <source>
        <dbReference type="ARBA" id="ARBA00022723"/>
    </source>
</evidence>
<feature type="compositionally biased region" description="Polar residues" evidence="5">
    <location>
        <begin position="50"/>
        <end position="79"/>
    </location>
</feature>
<name>A0A0R2I2Q7_9LACO</name>
<dbReference type="Proteomes" id="UP000050934">
    <property type="component" value="Unassembled WGS sequence"/>
</dbReference>
<evidence type="ECO:0000256" key="5">
    <source>
        <dbReference type="SAM" id="MobiDB-lite"/>
    </source>
</evidence>
<dbReference type="SUPFAM" id="SSF55486">
    <property type="entry name" value="Metalloproteases ('zincins'), catalytic domain"/>
    <property type="match status" value="1"/>
</dbReference>
<dbReference type="Pfam" id="PF00413">
    <property type="entry name" value="Peptidase_M10"/>
    <property type="match status" value="1"/>
</dbReference>
<keyword evidence="2" id="KW-0479">Metal-binding</keyword>
<dbReference type="InterPro" id="IPR001818">
    <property type="entry name" value="Pept_M10_metallopeptidase"/>
</dbReference>
<evidence type="ECO:0000256" key="1">
    <source>
        <dbReference type="ARBA" id="ARBA00022670"/>
    </source>
</evidence>
<protein>
    <submittedName>
        <fullName evidence="7">Peptidase M10A and M12B matrixin and adamalysin</fullName>
    </submittedName>
</protein>
<sequence>MKHQNWLETLVYLCLLCAGIFFYQNNEGFAQTVDNGINQVRTLVDQGENKLNGNHKAASSSSAPANQKQQVINGSSKSGQARWDKPSATIYVNMHDDNLQQAMEEAIHAWNATGVFHFEQVHSAKGANLIATADNNNSNRAAGLTEMSQYVSTGRFINGHVYLNRAYLDNPMYGYDHTRVVNTAEHELGHAMGLSHTNEISVMQPAGSMYSIQPRDVGAVRAIYGENKSSNHQ</sequence>